<feature type="domain" description="Transposase IS110-like N-terminal" evidence="1">
    <location>
        <begin position="32"/>
        <end position="190"/>
    </location>
</feature>
<feature type="domain" description="Transposase IS116/IS110/IS902 C-terminal" evidence="2">
    <location>
        <begin position="312"/>
        <end position="396"/>
    </location>
</feature>
<evidence type="ECO:0000259" key="2">
    <source>
        <dbReference type="Pfam" id="PF02371"/>
    </source>
</evidence>
<evidence type="ECO:0000313" key="3">
    <source>
        <dbReference type="EMBL" id="VDC33704.1"/>
    </source>
</evidence>
<reference evidence="3 4" key="1">
    <citation type="submission" date="2018-11" db="EMBL/GenBank/DDBJ databases">
        <authorList>
            <person name="Criscuolo A."/>
        </authorList>
    </citation>
    <scope>NUCLEOTIDE SEQUENCE [LARGE SCALE GENOMIC DNA]</scope>
    <source>
        <strain evidence="3">ATB-66</strain>
    </source>
</reference>
<dbReference type="GO" id="GO:0006313">
    <property type="term" value="P:DNA transposition"/>
    <property type="evidence" value="ECO:0007669"/>
    <property type="project" value="InterPro"/>
</dbReference>
<organism evidence="3 4">
    <name type="scientific">Filibacter tadaridae</name>
    <dbReference type="NCBI Taxonomy" id="2483811"/>
    <lineage>
        <taxon>Bacteria</taxon>
        <taxon>Bacillati</taxon>
        <taxon>Bacillota</taxon>
        <taxon>Bacilli</taxon>
        <taxon>Bacillales</taxon>
        <taxon>Caryophanaceae</taxon>
        <taxon>Filibacter</taxon>
    </lineage>
</organism>
<dbReference type="GO" id="GO:0004803">
    <property type="term" value="F:transposase activity"/>
    <property type="evidence" value="ECO:0007669"/>
    <property type="project" value="InterPro"/>
</dbReference>
<name>A0A3P5XZT7_9BACL</name>
<dbReference type="EMBL" id="UXAV01000054">
    <property type="protein sequence ID" value="VDC33704.1"/>
    <property type="molecule type" value="Genomic_DNA"/>
</dbReference>
<dbReference type="InterPro" id="IPR003346">
    <property type="entry name" value="Transposase_20"/>
</dbReference>
<keyword evidence="4" id="KW-1185">Reference proteome</keyword>
<dbReference type="NCBIfam" id="NF033542">
    <property type="entry name" value="transpos_IS110"/>
    <property type="match status" value="1"/>
</dbReference>
<dbReference type="PANTHER" id="PTHR33055:SF13">
    <property type="entry name" value="TRANSPOSASE"/>
    <property type="match status" value="1"/>
</dbReference>
<sequence>MVTLSFNHIQGKNGSHWNRLMREEKAKEYCIVAIDAAKFVNTAMVCTIYGDILQEPFEFDGSMSGYQLMKKHIDATCEAYSLTQVIVGIETTAHYYEDLVRLCMVEGYIVRILNAATTARERETVLNYTKTDRVDLMAIVQSLLHGRGGTSVESMLELESLKTLTRARRTLVNAQTRTINHLRLYMDHIFREFQGKNLKVDGENKVIKILDQFVSKTSLFLMRNHPHPSDILTLGKEGLRKISIENNLKLRNDVIDRLLDYAGNSISKPKSMLESELILLKLKLDEYALIHRQIKELEDVIEEKLLETDGGILLSMPGLGITTAAELTAEIGNVHDFSHAGQLIKMAGTNPIVRQSGGKRANHYRISKQGRAAFRNVVYQVGKNVSIQNPEMKIRYLAMKDKGKKAGQSYIALGNRILRIAFAMIKNQQLYKSNQPDYCLEKVIAGKLRHTEKQKLFNQRYLKAEEL</sequence>
<evidence type="ECO:0000259" key="1">
    <source>
        <dbReference type="Pfam" id="PF01548"/>
    </source>
</evidence>
<dbReference type="InterPro" id="IPR002525">
    <property type="entry name" value="Transp_IS110-like_N"/>
</dbReference>
<dbReference type="RefSeq" id="WP_124071821.1">
    <property type="nucleotide sequence ID" value="NZ_CBCRXF010000019.1"/>
</dbReference>
<dbReference type="AlphaFoldDB" id="A0A3P5XZT7"/>
<evidence type="ECO:0000313" key="4">
    <source>
        <dbReference type="Proteomes" id="UP000270468"/>
    </source>
</evidence>
<dbReference type="GO" id="GO:0003677">
    <property type="term" value="F:DNA binding"/>
    <property type="evidence" value="ECO:0007669"/>
    <property type="project" value="InterPro"/>
</dbReference>
<protein>
    <submittedName>
        <fullName evidence="3">Transposase IS116/IS110/IS902 family protein</fullName>
    </submittedName>
</protein>
<accession>A0A3P5XZT7</accession>
<gene>
    <name evidence="3" type="ORF">FILTAD_03014</name>
</gene>
<dbReference type="Proteomes" id="UP000270468">
    <property type="component" value="Unassembled WGS sequence"/>
</dbReference>
<dbReference type="PANTHER" id="PTHR33055">
    <property type="entry name" value="TRANSPOSASE FOR INSERTION SEQUENCE ELEMENT IS1111A"/>
    <property type="match status" value="1"/>
</dbReference>
<proteinExistence type="predicted"/>
<dbReference type="OrthoDB" id="9790935at2"/>
<dbReference type="Pfam" id="PF02371">
    <property type="entry name" value="Transposase_20"/>
    <property type="match status" value="1"/>
</dbReference>
<dbReference type="Pfam" id="PF01548">
    <property type="entry name" value="DEDD_Tnp_IS110"/>
    <property type="match status" value="1"/>
</dbReference>
<dbReference type="InterPro" id="IPR047650">
    <property type="entry name" value="Transpos_IS110"/>
</dbReference>